<gene>
    <name evidence="1" type="ORF">M6B38_402380</name>
</gene>
<dbReference type="EMBL" id="JANAVB010026196">
    <property type="protein sequence ID" value="KAJ6819483.1"/>
    <property type="molecule type" value="Genomic_DNA"/>
</dbReference>
<accession>A0AAX6FTF7</accession>
<evidence type="ECO:0000313" key="2">
    <source>
        <dbReference type="Proteomes" id="UP001140949"/>
    </source>
</evidence>
<keyword evidence="2" id="KW-1185">Reference proteome</keyword>
<proteinExistence type="predicted"/>
<reference evidence="1" key="1">
    <citation type="journal article" date="2023" name="GigaByte">
        <title>Genome assembly of the bearded iris, Iris pallida Lam.</title>
        <authorList>
            <person name="Bruccoleri R.E."/>
            <person name="Oakeley E.J."/>
            <person name="Faust A.M.E."/>
            <person name="Altorfer M."/>
            <person name="Dessus-Babus S."/>
            <person name="Burckhardt D."/>
            <person name="Oertli M."/>
            <person name="Naumann U."/>
            <person name="Petersen F."/>
            <person name="Wong J."/>
        </authorList>
    </citation>
    <scope>NUCLEOTIDE SEQUENCE</scope>
    <source>
        <strain evidence="1">GSM-AAB239-AS_SAM_17_03QT</strain>
    </source>
</reference>
<reference evidence="1" key="2">
    <citation type="submission" date="2023-04" db="EMBL/GenBank/DDBJ databases">
        <authorList>
            <person name="Bruccoleri R.E."/>
            <person name="Oakeley E.J."/>
            <person name="Faust A.-M."/>
            <person name="Dessus-Babus S."/>
            <person name="Altorfer M."/>
            <person name="Burckhardt D."/>
            <person name="Oertli M."/>
            <person name="Naumann U."/>
            <person name="Petersen F."/>
            <person name="Wong J."/>
        </authorList>
    </citation>
    <scope>NUCLEOTIDE SEQUENCE</scope>
    <source>
        <strain evidence="1">GSM-AAB239-AS_SAM_17_03QT</strain>
        <tissue evidence="1">Leaf</tissue>
    </source>
</reference>
<protein>
    <submittedName>
        <fullName evidence="1">Uncharacterized protein</fullName>
    </submittedName>
</protein>
<name>A0AAX6FTF7_IRIPA</name>
<comment type="caution">
    <text evidence="1">The sequence shown here is derived from an EMBL/GenBank/DDBJ whole genome shotgun (WGS) entry which is preliminary data.</text>
</comment>
<dbReference type="AlphaFoldDB" id="A0AAX6FTF7"/>
<organism evidence="1 2">
    <name type="scientific">Iris pallida</name>
    <name type="common">Sweet iris</name>
    <dbReference type="NCBI Taxonomy" id="29817"/>
    <lineage>
        <taxon>Eukaryota</taxon>
        <taxon>Viridiplantae</taxon>
        <taxon>Streptophyta</taxon>
        <taxon>Embryophyta</taxon>
        <taxon>Tracheophyta</taxon>
        <taxon>Spermatophyta</taxon>
        <taxon>Magnoliopsida</taxon>
        <taxon>Liliopsida</taxon>
        <taxon>Asparagales</taxon>
        <taxon>Iridaceae</taxon>
        <taxon>Iridoideae</taxon>
        <taxon>Irideae</taxon>
        <taxon>Iris</taxon>
    </lineage>
</organism>
<sequence>MGMIELTRARERGGEGVHGGFSLQRSKAVTSAQRFSGEGEGFLYVRGASTVARVSLGLDGRRWLHWPGYWSLDFGGRVLQ</sequence>
<evidence type="ECO:0000313" key="1">
    <source>
        <dbReference type="EMBL" id="KAJ6819483.1"/>
    </source>
</evidence>
<dbReference type="Proteomes" id="UP001140949">
    <property type="component" value="Unassembled WGS sequence"/>
</dbReference>